<sequence length="40" mass="4398">MSQMLWLIIVALFLLGVILHDGQNDPPDHTSSGSSDHSQH</sequence>
<keyword evidence="2" id="KW-1185">Reference proteome</keyword>
<reference evidence="2" key="1">
    <citation type="journal article" date="2019" name="Int. J. Syst. Evol. Microbiol.">
        <title>The Global Catalogue of Microorganisms (GCM) 10K type strain sequencing project: providing services to taxonomists for standard genome sequencing and annotation.</title>
        <authorList>
            <consortium name="The Broad Institute Genomics Platform"/>
            <consortium name="The Broad Institute Genome Sequencing Center for Infectious Disease"/>
            <person name="Wu L."/>
            <person name="Ma J."/>
        </authorList>
    </citation>
    <scope>NUCLEOTIDE SEQUENCE [LARGE SCALE GENOMIC DNA]</scope>
    <source>
        <strain evidence="2">KACC 11904</strain>
    </source>
</reference>
<name>A0ABW0KEF1_9BACL</name>
<proteinExistence type="predicted"/>
<dbReference type="RefSeq" id="WP_270879979.1">
    <property type="nucleotide sequence ID" value="NZ_JAQFVF010000027.1"/>
</dbReference>
<evidence type="ECO:0000313" key="2">
    <source>
        <dbReference type="Proteomes" id="UP001596044"/>
    </source>
</evidence>
<comment type="caution">
    <text evidence="1">The sequence shown here is derived from an EMBL/GenBank/DDBJ whole genome shotgun (WGS) entry which is preliminary data.</text>
</comment>
<dbReference type="Proteomes" id="UP001596044">
    <property type="component" value="Unassembled WGS sequence"/>
</dbReference>
<protein>
    <submittedName>
        <fullName evidence="1">Uncharacterized protein</fullName>
    </submittedName>
</protein>
<gene>
    <name evidence="1" type="ORF">ACFPOG_26795</name>
</gene>
<evidence type="ECO:0000313" key="1">
    <source>
        <dbReference type="EMBL" id="MFC5451814.1"/>
    </source>
</evidence>
<organism evidence="1 2">
    <name type="scientific">Paenibacillus aestuarii</name>
    <dbReference type="NCBI Taxonomy" id="516965"/>
    <lineage>
        <taxon>Bacteria</taxon>
        <taxon>Bacillati</taxon>
        <taxon>Bacillota</taxon>
        <taxon>Bacilli</taxon>
        <taxon>Bacillales</taxon>
        <taxon>Paenibacillaceae</taxon>
        <taxon>Paenibacillus</taxon>
    </lineage>
</organism>
<dbReference type="EMBL" id="JBHSMJ010000040">
    <property type="protein sequence ID" value="MFC5451814.1"/>
    <property type="molecule type" value="Genomic_DNA"/>
</dbReference>
<accession>A0ABW0KEF1</accession>